<feature type="chain" id="PRO_5032636937" description="Lipoprotein" evidence="2">
    <location>
        <begin position="22"/>
        <end position="356"/>
    </location>
</feature>
<evidence type="ECO:0000313" key="4">
    <source>
        <dbReference type="Proteomes" id="UP000558997"/>
    </source>
</evidence>
<evidence type="ECO:0000256" key="1">
    <source>
        <dbReference type="SAM" id="MobiDB-lite"/>
    </source>
</evidence>
<evidence type="ECO:0008006" key="5">
    <source>
        <dbReference type="Google" id="ProtNLM"/>
    </source>
</evidence>
<dbReference type="PROSITE" id="PS51257">
    <property type="entry name" value="PROKAR_LIPOPROTEIN"/>
    <property type="match status" value="1"/>
</dbReference>
<reference evidence="3 4" key="1">
    <citation type="submission" date="2020-08" db="EMBL/GenBank/DDBJ databases">
        <title>Sequencing the genomes of 1000 actinobacteria strains.</title>
        <authorList>
            <person name="Klenk H.-P."/>
        </authorList>
    </citation>
    <scope>NUCLEOTIDE SEQUENCE [LARGE SCALE GENOMIC DNA]</scope>
    <source>
        <strain evidence="3 4">DSM 17294</strain>
    </source>
</reference>
<proteinExistence type="predicted"/>
<evidence type="ECO:0000256" key="2">
    <source>
        <dbReference type="SAM" id="SignalP"/>
    </source>
</evidence>
<dbReference type="RefSeq" id="WP_238352554.1">
    <property type="nucleotide sequence ID" value="NZ_BAAAVN010000018.1"/>
</dbReference>
<feature type="signal peptide" evidence="2">
    <location>
        <begin position="1"/>
        <end position="21"/>
    </location>
</feature>
<sequence length="356" mass="37731">MGMTRKAPAGALAVIAVLALAACGNGNDPAPVGGDKKSEKSPLAEYMGDGFATVSGGGAFVSATRLGGGKQPSEEDLAKQRKVEDATVACMKNAGFEYIAVAPDSAKKGKFDDAFNLPPDKFAEQYGYGISTIDWSKAGPDDSSDPNKKIRDALSPTAQKAYDKALNGDGGGPAGTVKVEVGGDGPSSKGQLDQGCRGKAAADIYGKGEDREADFKKYENLFKDIQALSQRIDADPRVVDATKAWSDCLADAGQPGFKKLNEPQEKIRKELDTLTGNKPSGDGPMKVQGPPSFDKVDAAKLGDLRKEEIALATADQKCKASKYNEPYKTVQYELEKEFVAQNKAQLEAYRDGMANR</sequence>
<organism evidence="3 4">
    <name type="scientific">Kribbella solani</name>
    <dbReference type="NCBI Taxonomy" id="236067"/>
    <lineage>
        <taxon>Bacteria</taxon>
        <taxon>Bacillati</taxon>
        <taxon>Actinomycetota</taxon>
        <taxon>Actinomycetes</taxon>
        <taxon>Propionibacteriales</taxon>
        <taxon>Kribbellaceae</taxon>
        <taxon>Kribbella</taxon>
    </lineage>
</organism>
<dbReference type="EMBL" id="JACHNF010000001">
    <property type="protein sequence ID" value="MBB5981993.1"/>
    <property type="molecule type" value="Genomic_DNA"/>
</dbReference>
<dbReference type="AlphaFoldDB" id="A0A841DTR2"/>
<gene>
    <name evidence="3" type="ORF">HDA44_005334</name>
</gene>
<protein>
    <recommendedName>
        <fullName evidence="5">Lipoprotein</fullName>
    </recommendedName>
</protein>
<feature type="region of interest" description="Disordered" evidence="1">
    <location>
        <begin position="166"/>
        <end position="195"/>
    </location>
</feature>
<keyword evidence="4" id="KW-1185">Reference proteome</keyword>
<keyword evidence="2" id="KW-0732">Signal</keyword>
<comment type="caution">
    <text evidence="3">The sequence shown here is derived from an EMBL/GenBank/DDBJ whole genome shotgun (WGS) entry which is preliminary data.</text>
</comment>
<dbReference type="Proteomes" id="UP000558997">
    <property type="component" value="Unassembled WGS sequence"/>
</dbReference>
<evidence type="ECO:0000313" key="3">
    <source>
        <dbReference type="EMBL" id="MBB5981993.1"/>
    </source>
</evidence>
<accession>A0A841DTR2</accession>
<name>A0A841DTR2_9ACTN</name>